<gene>
    <name evidence="1" type="ORF">EV193_103226</name>
</gene>
<protein>
    <submittedName>
        <fullName evidence="1">Uncharacterized protein</fullName>
    </submittedName>
</protein>
<comment type="caution">
    <text evidence="1">The sequence shown here is derived from an EMBL/GenBank/DDBJ whole genome shotgun (WGS) entry which is preliminary data.</text>
</comment>
<dbReference type="RefSeq" id="WP_130343898.1">
    <property type="nucleotide sequence ID" value="NZ_SGWQ01000003.1"/>
</dbReference>
<organism evidence="1 2">
    <name type="scientific">Herbihabitans rhizosphaerae</name>
    <dbReference type="NCBI Taxonomy" id="1872711"/>
    <lineage>
        <taxon>Bacteria</taxon>
        <taxon>Bacillati</taxon>
        <taxon>Actinomycetota</taxon>
        <taxon>Actinomycetes</taxon>
        <taxon>Pseudonocardiales</taxon>
        <taxon>Pseudonocardiaceae</taxon>
        <taxon>Herbihabitans</taxon>
    </lineage>
</organism>
<evidence type="ECO:0000313" key="1">
    <source>
        <dbReference type="EMBL" id="RZS40911.1"/>
    </source>
</evidence>
<proteinExistence type="predicted"/>
<dbReference type="Proteomes" id="UP000294257">
    <property type="component" value="Unassembled WGS sequence"/>
</dbReference>
<keyword evidence="2" id="KW-1185">Reference proteome</keyword>
<sequence length="164" mass="17404">MYTLAAFLTRTPETLRQLGGELPVVRLPQECLMVPFVRAVRDLVQDRAEAHPDLDDLTAGWAALAERASAAGAIAFCQADFFGGTGGQSSIVWRDGAVVLGPVHTFLGDGDNPPASAWPINAALAELGVVAGGLDAFDTVRLGGRRRTERWLEHAEPSRPNGSA</sequence>
<accession>A0A4Q7KY26</accession>
<evidence type="ECO:0000313" key="2">
    <source>
        <dbReference type="Proteomes" id="UP000294257"/>
    </source>
</evidence>
<name>A0A4Q7KY26_9PSEU</name>
<reference evidence="1 2" key="1">
    <citation type="submission" date="2019-02" db="EMBL/GenBank/DDBJ databases">
        <title>Genomic Encyclopedia of Type Strains, Phase IV (KMG-IV): sequencing the most valuable type-strain genomes for metagenomic binning, comparative biology and taxonomic classification.</title>
        <authorList>
            <person name="Goeker M."/>
        </authorList>
    </citation>
    <scope>NUCLEOTIDE SEQUENCE [LARGE SCALE GENOMIC DNA]</scope>
    <source>
        <strain evidence="1 2">DSM 101727</strain>
    </source>
</reference>
<dbReference type="EMBL" id="SGWQ01000003">
    <property type="protein sequence ID" value="RZS40911.1"/>
    <property type="molecule type" value="Genomic_DNA"/>
</dbReference>
<dbReference type="AlphaFoldDB" id="A0A4Q7KY26"/>
<dbReference type="OrthoDB" id="185939at2"/>